<keyword evidence="1" id="KW-0472">Membrane</keyword>
<feature type="transmembrane region" description="Helical" evidence="1">
    <location>
        <begin position="128"/>
        <end position="153"/>
    </location>
</feature>
<feature type="transmembrane region" description="Helical" evidence="1">
    <location>
        <begin position="34"/>
        <end position="57"/>
    </location>
</feature>
<feature type="transmembrane region" description="Helical" evidence="1">
    <location>
        <begin position="77"/>
        <end position="97"/>
    </location>
</feature>
<keyword evidence="3" id="KW-1185">Reference proteome</keyword>
<dbReference type="EMBL" id="JBEOKT010000013">
    <property type="protein sequence ID" value="MER2998652.1"/>
    <property type="molecule type" value="Genomic_DNA"/>
</dbReference>
<evidence type="ECO:0000313" key="3">
    <source>
        <dbReference type="Proteomes" id="UP001476807"/>
    </source>
</evidence>
<dbReference type="InterPro" id="IPR035287">
    <property type="entry name" value="DUF5362"/>
</dbReference>
<proteinExistence type="predicted"/>
<protein>
    <submittedName>
        <fullName evidence="2">DUF5362 family protein</fullName>
    </submittedName>
</protein>
<comment type="caution">
    <text evidence="2">The sequence shown here is derived from an EMBL/GenBank/DDBJ whole genome shotgun (WGS) entry which is preliminary data.</text>
</comment>
<evidence type="ECO:0000256" key="1">
    <source>
        <dbReference type="SAM" id="Phobius"/>
    </source>
</evidence>
<gene>
    <name evidence="2" type="ORF">ABS362_13945</name>
</gene>
<dbReference type="RefSeq" id="WP_350413106.1">
    <property type="nucleotide sequence ID" value="NZ_JBEOKT010000013.1"/>
</dbReference>
<dbReference type="Pfam" id="PF17319">
    <property type="entry name" value="DUF5362"/>
    <property type="match status" value="1"/>
</dbReference>
<sequence length="157" mass="17169">MDAELYADAPAPQNLSLNLASEDFLRNTAKWGKFLAIVGFVMIGFIVLMGIFAGSVLGSVMSKASGNGIGGGVGGTFFVVFYLIFALLYFFPVLYLYRFSDKMQHALRHKNEDLVTESFKNLKSLFKFMGVLTIIMLAFYALGLLFMAIGAGIGSMM</sequence>
<evidence type="ECO:0000313" key="2">
    <source>
        <dbReference type="EMBL" id="MER2998652.1"/>
    </source>
</evidence>
<reference evidence="2 3" key="1">
    <citation type="submission" date="2024-06" db="EMBL/GenBank/DDBJ databases">
        <title>Pontibacter populi HYL7-15.</title>
        <authorList>
            <person name="Kim M.K."/>
        </authorList>
    </citation>
    <scope>NUCLEOTIDE SEQUENCE [LARGE SCALE GENOMIC DNA]</scope>
    <source>
        <strain evidence="2 3">HYL7-15</strain>
    </source>
</reference>
<accession>A0ABV1RXA4</accession>
<organism evidence="2 3">
    <name type="scientific">Pontibacter populi</name>
    <dbReference type="NCBI Taxonomy" id="890055"/>
    <lineage>
        <taxon>Bacteria</taxon>
        <taxon>Pseudomonadati</taxon>
        <taxon>Bacteroidota</taxon>
        <taxon>Cytophagia</taxon>
        <taxon>Cytophagales</taxon>
        <taxon>Hymenobacteraceae</taxon>
        <taxon>Pontibacter</taxon>
    </lineage>
</organism>
<keyword evidence="1" id="KW-0812">Transmembrane</keyword>
<keyword evidence="1" id="KW-1133">Transmembrane helix</keyword>
<dbReference type="Proteomes" id="UP001476807">
    <property type="component" value="Unassembled WGS sequence"/>
</dbReference>
<name>A0ABV1RXA4_9BACT</name>